<gene>
    <name evidence="3" type="ORF">SBF1_3000007</name>
</gene>
<sequence length="454" mass="51750">MKKVLMIAYFFPPLGGSGVQRTLKYVKYLPSYGILPIVSTVKSGHNFAYDQSLLKEIPDTVQVHRSSSLETLWLRSLIEKFAHLRKPQDVPESNSENVTESNSKNVTENKSAESLNIDQRKSIKQRLFEFIDNYLFIPDSKIRWLPFGFLKSWQIARHEHVDYLFSTSYPYTTHLIALLVHKFYRKPWIADFRDPWVGNKAMQKQIPLRIKLDAWLERKIVQNVDHLVNVTPSLTEMYKKRYPEQAQKMITITNGFDPDDFTEVSPVAQKKFTLIHTGIIAEAYDMETFVEGVASFLQRQPEAQGNFQALFIGYVPPKYQELLKNKLPGNVTILPYMSHKEVLNYQAGADLLFLTFDQSVDIAYSGKIFDYIGVGKPILGLLPKGVAAQLIQERKLGTVVPLGKSLKLADAVSLYFNSWREGEGKATGRQVTATEKCADFNRVNLAGQLASLMK</sequence>
<dbReference type="Gene3D" id="3.40.50.2000">
    <property type="entry name" value="Glycogen Phosphorylase B"/>
    <property type="match status" value="2"/>
</dbReference>
<organism evidence="3 4">
    <name type="scientific">Candidatus Desulfosporosinus infrequens</name>
    <dbReference type="NCBI Taxonomy" id="2043169"/>
    <lineage>
        <taxon>Bacteria</taxon>
        <taxon>Bacillati</taxon>
        <taxon>Bacillota</taxon>
        <taxon>Clostridia</taxon>
        <taxon>Eubacteriales</taxon>
        <taxon>Desulfitobacteriaceae</taxon>
        <taxon>Desulfosporosinus</taxon>
    </lineage>
</organism>
<feature type="compositionally biased region" description="Low complexity" evidence="1">
    <location>
        <begin position="90"/>
        <end position="106"/>
    </location>
</feature>
<dbReference type="CDD" id="cd03794">
    <property type="entry name" value="GT4_WbuB-like"/>
    <property type="match status" value="1"/>
</dbReference>
<dbReference type="PANTHER" id="PTHR12526">
    <property type="entry name" value="GLYCOSYLTRANSFERASE"/>
    <property type="match status" value="1"/>
</dbReference>
<evidence type="ECO:0000313" key="4">
    <source>
        <dbReference type="Proteomes" id="UP000238916"/>
    </source>
</evidence>
<evidence type="ECO:0000259" key="2">
    <source>
        <dbReference type="Pfam" id="PF13439"/>
    </source>
</evidence>
<name>A0A2U3KWJ9_9FIRM</name>
<dbReference type="Proteomes" id="UP000238916">
    <property type="component" value="Unassembled WGS sequence"/>
</dbReference>
<dbReference type="EMBL" id="OMOF01000225">
    <property type="protein sequence ID" value="SPF43960.1"/>
    <property type="molecule type" value="Genomic_DNA"/>
</dbReference>
<dbReference type="InterPro" id="IPR028098">
    <property type="entry name" value="Glyco_trans_4-like_N"/>
</dbReference>
<evidence type="ECO:0000256" key="1">
    <source>
        <dbReference type="SAM" id="MobiDB-lite"/>
    </source>
</evidence>
<dbReference type="SUPFAM" id="SSF53756">
    <property type="entry name" value="UDP-Glycosyltransferase/glycogen phosphorylase"/>
    <property type="match status" value="1"/>
</dbReference>
<accession>A0A2U3KWJ9</accession>
<protein>
    <recommendedName>
        <fullName evidence="2">Glycosyltransferase subfamily 4-like N-terminal domain-containing protein</fullName>
    </recommendedName>
</protein>
<dbReference type="OrthoDB" id="9794575at2"/>
<reference evidence="4" key="1">
    <citation type="submission" date="2018-02" db="EMBL/GenBank/DDBJ databases">
        <authorList>
            <person name="Hausmann B."/>
        </authorList>
    </citation>
    <scope>NUCLEOTIDE SEQUENCE [LARGE SCALE GENOMIC DNA]</scope>
    <source>
        <strain evidence="4">Peat soil MAG SbF1</strain>
    </source>
</reference>
<feature type="domain" description="Glycosyltransferase subfamily 4-like N-terminal" evidence="2">
    <location>
        <begin position="136"/>
        <end position="259"/>
    </location>
</feature>
<dbReference type="Pfam" id="PF13439">
    <property type="entry name" value="Glyco_transf_4"/>
    <property type="match status" value="1"/>
</dbReference>
<dbReference type="AlphaFoldDB" id="A0A2U3KWJ9"/>
<feature type="region of interest" description="Disordered" evidence="1">
    <location>
        <begin position="88"/>
        <end position="112"/>
    </location>
</feature>
<evidence type="ECO:0000313" key="3">
    <source>
        <dbReference type="EMBL" id="SPF43960.1"/>
    </source>
</evidence>
<proteinExistence type="predicted"/>